<evidence type="ECO:0000313" key="1">
    <source>
        <dbReference type="EMBL" id="GAA0207683.1"/>
    </source>
</evidence>
<evidence type="ECO:0000313" key="2">
    <source>
        <dbReference type="Proteomes" id="UP001500416"/>
    </source>
</evidence>
<gene>
    <name evidence="1" type="ORF">GCM10010492_01570</name>
</gene>
<organism evidence="1 2">
    <name type="scientific">Saccharothrix mutabilis subsp. mutabilis</name>
    <dbReference type="NCBI Taxonomy" id="66855"/>
    <lineage>
        <taxon>Bacteria</taxon>
        <taxon>Bacillati</taxon>
        <taxon>Actinomycetota</taxon>
        <taxon>Actinomycetes</taxon>
        <taxon>Pseudonocardiales</taxon>
        <taxon>Pseudonocardiaceae</taxon>
        <taxon>Saccharothrix</taxon>
    </lineage>
</organism>
<comment type="caution">
    <text evidence="1">The sequence shown here is derived from an EMBL/GenBank/DDBJ whole genome shotgun (WGS) entry which is preliminary data.</text>
</comment>
<keyword evidence="2" id="KW-1185">Reference proteome</keyword>
<sequence>MDALEMFRPCPAMVAVEPTPMIVLFDVTFAMLDSVIVPDTRITAALDDWTAETNAEVVETVTGVALPPPVVPPPCVAHPSRLNEAACAGATTATEAAATATAATSAREIVRDIGFPPYDCG</sequence>
<dbReference type="Proteomes" id="UP001500416">
    <property type="component" value="Unassembled WGS sequence"/>
</dbReference>
<reference evidence="1 2" key="1">
    <citation type="journal article" date="2019" name="Int. J. Syst. Evol. Microbiol.">
        <title>The Global Catalogue of Microorganisms (GCM) 10K type strain sequencing project: providing services to taxonomists for standard genome sequencing and annotation.</title>
        <authorList>
            <consortium name="The Broad Institute Genomics Platform"/>
            <consortium name="The Broad Institute Genome Sequencing Center for Infectious Disease"/>
            <person name="Wu L."/>
            <person name="Ma J."/>
        </authorList>
    </citation>
    <scope>NUCLEOTIDE SEQUENCE [LARGE SCALE GENOMIC DNA]</scope>
    <source>
        <strain evidence="1 2">JCM 3380</strain>
    </source>
</reference>
<accession>A0ABN0SZP0</accession>
<protein>
    <submittedName>
        <fullName evidence="1">Uncharacterized protein</fullName>
    </submittedName>
</protein>
<proteinExistence type="predicted"/>
<dbReference type="EMBL" id="BAAABU010000001">
    <property type="protein sequence ID" value="GAA0207683.1"/>
    <property type="molecule type" value="Genomic_DNA"/>
</dbReference>
<name>A0ABN0SZP0_9PSEU</name>